<dbReference type="PANTHER" id="PTHR21599">
    <property type="entry name" value="GLYCERATE KINASE"/>
    <property type="match status" value="1"/>
</dbReference>
<dbReference type="Proteomes" id="UP001597189">
    <property type="component" value="Unassembled WGS sequence"/>
</dbReference>
<dbReference type="InterPro" id="IPR004381">
    <property type="entry name" value="Glycerate_kinase"/>
</dbReference>
<sequence>MTKIIIAADSFKGSATSLEVADYLAEGIQTVDAQAEVVKVPVADGGEGTVASILTAVGGQRMTADVTGPSGQPLQAHWGLLANHVAVLEVAEGAGITQVAGQLDPLKTTSYGVGQVIEAALDAGARTIYVGLGGSATTDGGAGLAQALGAHFYDAQGAEVVHQGAGVERIVRVDCQQMDSRLSQAKIIGLTDVTNPLTGSEGAAAVFGPQKGATPAVVQQLDAGLQHLNTLVSQQTGTDFSQQPGAGAAGGIGFGLLAFLGGQLQPGIQEILRLTQLSDKLATADLVISGEGQIDGQSLMGKAPIGITKLAKAQGKPVILIAGSLGADLAAVYEAGADLVLSSTVSPMSVAEAISQTRKLLKQAGMTAMRAFLLGHNPGNNGSEAKA</sequence>
<comment type="similarity">
    <text evidence="1 4">Belongs to the glycerate kinase type-1 family.</text>
</comment>
<keyword evidence="3 4" id="KW-0418">Kinase</keyword>
<keyword evidence="2 4" id="KW-0808">Transferase</keyword>
<keyword evidence="6" id="KW-1185">Reference proteome</keyword>
<dbReference type="InterPro" id="IPR018197">
    <property type="entry name" value="Glycerate_kinase_RE-like"/>
</dbReference>
<evidence type="ECO:0000256" key="1">
    <source>
        <dbReference type="ARBA" id="ARBA00006284"/>
    </source>
</evidence>
<comment type="caution">
    <text evidence="5">The sequence shown here is derived from an EMBL/GenBank/DDBJ whole genome shotgun (WGS) entry which is preliminary data.</text>
</comment>
<gene>
    <name evidence="5" type="ORF">ACFQ44_00780</name>
</gene>
<dbReference type="Gene3D" id="3.40.50.10350">
    <property type="entry name" value="Glycerate kinase, domain 1"/>
    <property type="match status" value="1"/>
</dbReference>
<dbReference type="SUPFAM" id="SSF110738">
    <property type="entry name" value="Glycerate kinase I"/>
    <property type="match status" value="1"/>
</dbReference>
<dbReference type="EMBL" id="JBHTOD010000001">
    <property type="protein sequence ID" value="MFD1454209.1"/>
    <property type="molecule type" value="Genomic_DNA"/>
</dbReference>
<evidence type="ECO:0000256" key="3">
    <source>
        <dbReference type="ARBA" id="ARBA00022777"/>
    </source>
</evidence>
<reference evidence="6" key="1">
    <citation type="journal article" date="2019" name="Int. J. Syst. Evol. Microbiol.">
        <title>The Global Catalogue of Microorganisms (GCM) 10K type strain sequencing project: providing services to taxonomists for standard genome sequencing and annotation.</title>
        <authorList>
            <consortium name="The Broad Institute Genomics Platform"/>
            <consortium name="The Broad Institute Genome Sequencing Center for Infectious Disease"/>
            <person name="Wu L."/>
            <person name="Ma J."/>
        </authorList>
    </citation>
    <scope>NUCLEOTIDE SEQUENCE [LARGE SCALE GENOMIC DNA]</scope>
    <source>
        <strain evidence="6">CCM 8979</strain>
    </source>
</reference>
<dbReference type="NCBIfam" id="TIGR00045">
    <property type="entry name" value="glycerate kinase"/>
    <property type="match status" value="1"/>
</dbReference>
<dbReference type="InterPro" id="IPR018193">
    <property type="entry name" value="Glyc_kinase_flavodox-like_fold"/>
</dbReference>
<proteinExistence type="inferred from homology"/>
<evidence type="ECO:0000313" key="6">
    <source>
        <dbReference type="Proteomes" id="UP001597189"/>
    </source>
</evidence>
<dbReference type="Pfam" id="PF02595">
    <property type="entry name" value="Gly_kinase"/>
    <property type="match status" value="1"/>
</dbReference>
<dbReference type="RefSeq" id="WP_203642577.1">
    <property type="nucleotide sequence ID" value="NZ_BOLN01000001.1"/>
</dbReference>
<dbReference type="PIRSF" id="PIRSF006078">
    <property type="entry name" value="GlxK"/>
    <property type="match status" value="1"/>
</dbReference>
<organism evidence="5 6">
    <name type="scientific">Levilactobacillus lanxiensis</name>
    <dbReference type="NCBI Taxonomy" id="2799568"/>
    <lineage>
        <taxon>Bacteria</taxon>
        <taxon>Bacillati</taxon>
        <taxon>Bacillota</taxon>
        <taxon>Bacilli</taxon>
        <taxon>Lactobacillales</taxon>
        <taxon>Lactobacillaceae</taxon>
        <taxon>Levilactobacillus</taxon>
    </lineage>
</organism>
<dbReference type="Gene3D" id="3.90.1510.10">
    <property type="entry name" value="Glycerate kinase, domain 2"/>
    <property type="match status" value="1"/>
</dbReference>
<evidence type="ECO:0000256" key="2">
    <source>
        <dbReference type="ARBA" id="ARBA00022679"/>
    </source>
</evidence>
<protein>
    <submittedName>
        <fullName evidence="5">Glycerate kinase</fullName>
    </submittedName>
</protein>
<evidence type="ECO:0000256" key="4">
    <source>
        <dbReference type="PIRNR" id="PIRNR006078"/>
    </source>
</evidence>
<name>A0ABW4CY38_9LACO</name>
<evidence type="ECO:0000313" key="5">
    <source>
        <dbReference type="EMBL" id="MFD1454209.1"/>
    </source>
</evidence>
<dbReference type="InterPro" id="IPR036129">
    <property type="entry name" value="Glycerate_kinase_sf"/>
</dbReference>
<dbReference type="PANTHER" id="PTHR21599:SF0">
    <property type="entry name" value="GLYCERATE KINASE"/>
    <property type="match status" value="1"/>
</dbReference>
<accession>A0ABW4CY38</accession>
<dbReference type="GO" id="GO:0016301">
    <property type="term" value="F:kinase activity"/>
    <property type="evidence" value="ECO:0007669"/>
    <property type="project" value="UniProtKB-KW"/>
</dbReference>